<evidence type="ECO:0000313" key="3">
    <source>
        <dbReference type="Proteomes" id="UP000193648"/>
    </source>
</evidence>
<dbReference type="PANTHER" id="PTHR38926">
    <property type="entry name" value="F-BOX DOMAIN CONTAINING PROTEIN, EXPRESSED"/>
    <property type="match status" value="1"/>
</dbReference>
<keyword evidence="3" id="KW-1185">Reference proteome</keyword>
<evidence type="ECO:0000313" key="2">
    <source>
        <dbReference type="EMBL" id="ORZ07039.1"/>
    </source>
</evidence>
<dbReference type="InParanoid" id="A0A1Y2GCM1"/>
<protein>
    <recommendedName>
        <fullName evidence="4">F-box domain-containing protein</fullName>
    </recommendedName>
</protein>
<dbReference type="SUPFAM" id="SSF52047">
    <property type="entry name" value="RNI-like"/>
    <property type="match status" value="1"/>
</dbReference>
<reference evidence="2 3" key="1">
    <citation type="submission" date="2016-07" db="EMBL/GenBank/DDBJ databases">
        <title>Pervasive Adenine N6-methylation of Active Genes in Fungi.</title>
        <authorList>
            <consortium name="DOE Joint Genome Institute"/>
            <person name="Mondo S.J."/>
            <person name="Dannebaum R.O."/>
            <person name="Kuo R.C."/>
            <person name="Labutti K."/>
            <person name="Haridas S."/>
            <person name="Kuo A."/>
            <person name="Salamov A."/>
            <person name="Ahrendt S.R."/>
            <person name="Lipzen A."/>
            <person name="Sullivan W."/>
            <person name="Andreopoulos W.B."/>
            <person name="Clum A."/>
            <person name="Lindquist E."/>
            <person name="Daum C."/>
            <person name="Ramamoorthy G.K."/>
            <person name="Gryganskyi A."/>
            <person name="Culley D."/>
            <person name="Magnuson J.K."/>
            <person name="James T.Y."/>
            <person name="O'Malley M.A."/>
            <person name="Stajich J.E."/>
            <person name="Spatafora J.W."/>
            <person name="Visel A."/>
            <person name="Grigoriev I.V."/>
        </authorList>
    </citation>
    <scope>NUCLEOTIDE SEQUENCE [LARGE SCALE GENOMIC DNA]</scope>
    <source>
        <strain evidence="2 3">NRRL 3116</strain>
    </source>
</reference>
<dbReference type="Gene3D" id="3.80.10.10">
    <property type="entry name" value="Ribonuclease Inhibitor"/>
    <property type="match status" value="1"/>
</dbReference>
<dbReference type="InterPro" id="IPR032675">
    <property type="entry name" value="LRR_dom_sf"/>
</dbReference>
<dbReference type="OrthoDB" id="2335084at2759"/>
<dbReference type="PANTHER" id="PTHR38926:SF72">
    <property type="entry name" value="IM:7136021-RELATED"/>
    <property type="match status" value="1"/>
</dbReference>
<feature type="compositionally biased region" description="Low complexity" evidence="1">
    <location>
        <begin position="488"/>
        <end position="504"/>
    </location>
</feature>
<name>A0A1Y2GCM1_9FUNG</name>
<dbReference type="GeneID" id="33572350"/>
<dbReference type="EMBL" id="MCFF01000043">
    <property type="protein sequence ID" value="ORZ07039.1"/>
    <property type="molecule type" value="Genomic_DNA"/>
</dbReference>
<dbReference type="AlphaFoldDB" id="A0A1Y2GCM1"/>
<feature type="region of interest" description="Disordered" evidence="1">
    <location>
        <begin position="488"/>
        <end position="507"/>
    </location>
</feature>
<dbReference type="RefSeq" id="XP_021877835.1">
    <property type="nucleotide sequence ID" value="XM_022030508.1"/>
</dbReference>
<accession>A0A1Y2GCM1</accession>
<proteinExistence type="predicted"/>
<dbReference type="Proteomes" id="UP000193648">
    <property type="component" value="Unassembled WGS sequence"/>
</dbReference>
<sequence length="552" mass="61663">MYNQFSQPSLSSGTTKMKRIHPLDMPEIITLVGLCLPRWKYSDRLGFYDFNPTILLRCTLVNKTWREALLPVLWYVYDGFVMRSIPKQVITKNSRYFRVFFYDRSFSGPFECRHLKALAISWWDQSLQPLIEANAESLENLVWKGSSSTSPVLNTVLPTPDYGLLMRMSNTLEELQLSHWTLSGRTFVQFLSACKRLKLLSLTAIDWTDPAPFDPSFSSVSSPSSSTSSSPPWSPLSSSSLLPSSFAGSPQHYYPIGNGVTDLRLDISVFKEGAFVDLIRSCLNLVNFTLYSESGEDARTLTPILRRYCPRLSSIEYVLRFSSSLRGYDYMTDVEYADLVLSAQNLQSLKIDIPWLDDALSSALIMQSSTLTSLSLRFNARRDTPMKDTANICKLLRHCNQLRNLSLSFSPHALGRNETLQLLTEPWACVDLETLELTDVTMAMDPATPVHGPQAPPLQPYHWQLASTPRSMTMPTMTGPMHLPIDGSPSSRGGSGTAASAITAGGAGFRNGSLTKQRLFEQIRRLPKLKKLSLNHVTYNVDTTTGATGNSS</sequence>
<evidence type="ECO:0000256" key="1">
    <source>
        <dbReference type="SAM" id="MobiDB-lite"/>
    </source>
</evidence>
<gene>
    <name evidence="2" type="ORF">BCR41DRAFT_424953</name>
</gene>
<organism evidence="2 3">
    <name type="scientific">Lobosporangium transversale</name>
    <dbReference type="NCBI Taxonomy" id="64571"/>
    <lineage>
        <taxon>Eukaryota</taxon>
        <taxon>Fungi</taxon>
        <taxon>Fungi incertae sedis</taxon>
        <taxon>Mucoromycota</taxon>
        <taxon>Mortierellomycotina</taxon>
        <taxon>Mortierellomycetes</taxon>
        <taxon>Mortierellales</taxon>
        <taxon>Mortierellaceae</taxon>
        <taxon>Lobosporangium</taxon>
    </lineage>
</organism>
<comment type="caution">
    <text evidence="2">The sequence shown here is derived from an EMBL/GenBank/DDBJ whole genome shotgun (WGS) entry which is preliminary data.</text>
</comment>
<evidence type="ECO:0008006" key="4">
    <source>
        <dbReference type="Google" id="ProtNLM"/>
    </source>
</evidence>